<evidence type="ECO:0000256" key="6">
    <source>
        <dbReference type="ARBA" id="ARBA00023136"/>
    </source>
</evidence>
<sequence>MPWAVVGFWIAVVAVVLPFAGKLSGVTKDDQVSYLPASAQSTQVAKVQKSMPGGGSTNLVLVYHRGGGVTAADRKAEQRQVTAVLKKFEPANRNATPQAVLSADGTTLMVPVAVAQSAGDAKTVATAVRVIAAEGRPQGLTVLVGGESGLAADMDKVYNSIDGTLLLATVSVVAVLLVVTYRSPFLWLVPLVAVAMAAVAAMAVVYGLVQGFGLSVNSMSSSVMTILVFGAGTDYALLLVARYRDELHHAQLPYDAMRAALRRSGPAVLTSAGTVVAGLLCLLAADLNSSSALGPTGAVGVLCALAAMMTLLPAVLVLLGRRVFWPLIPAYGSEPKRRRGFYDRVGAAVVRRPVMVLVTGTVAVGALAFGALNLTGELRQEDSFVKKPESVSAMRILADSFPERGSQPITVLARTSRTNATLADVTNTKGVSAASTGRSAKGWTEISVTATAQPESPGETATINRLRTGLSEDGALVGGESAQTLDIAHTVSRDQSLVVPMVLTVVFILLAMLLRSLVAPLVLVTAMAGVWAAALGLGGLVFGPVFGFAGNDPALPQLSFVFLVALGVDYGIFLMHRMREEVLGGTPDREATVRALKATGGVIASAGIVLAATFSVLTVLPLVMMVELGSVIAAGVLLDTFVVRTFLVPAASVLLGHRIWWPSRLTGPVPAAPAPLGVVPEPTT</sequence>
<keyword evidence="3" id="KW-1003">Cell membrane</keyword>
<feature type="domain" description="SSD" evidence="8">
    <location>
        <begin position="192"/>
        <end position="318"/>
    </location>
</feature>
<comment type="similarity">
    <text evidence="2">Belongs to the resistance-nodulation-cell division (RND) (TC 2.A.6) family. MmpL subfamily.</text>
</comment>
<evidence type="ECO:0000256" key="5">
    <source>
        <dbReference type="ARBA" id="ARBA00022989"/>
    </source>
</evidence>
<dbReference type="AlphaFoldDB" id="A0A4U0ST49"/>
<comment type="caution">
    <text evidence="9">The sequence shown here is derived from an EMBL/GenBank/DDBJ whole genome shotgun (WGS) entry which is preliminary data.</text>
</comment>
<dbReference type="PROSITE" id="PS50156">
    <property type="entry name" value="SSD"/>
    <property type="match status" value="1"/>
</dbReference>
<dbReference type="SUPFAM" id="SSF82866">
    <property type="entry name" value="Multidrug efflux transporter AcrB transmembrane domain"/>
    <property type="match status" value="2"/>
</dbReference>
<evidence type="ECO:0000256" key="4">
    <source>
        <dbReference type="ARBA" id="ARBA00022692"/>
    </source>
</evidence>
<protein>
    <submittedName>
        <fullName evidence="9">MMPL family transporter</fullName>
    </submittedName>
</protein>
<feature type="transmembrane region" description="Helical" evidence="7">
    <location>
        <begin position="595"/>
        <end position="620"/>
    </location>
</feature>
<dbReference type="Gene3D" id="1.20.1640.10">
    <property type="entry name" value="Multidrug efflux transporter AcrB transmembrane domain"/>
    <property type="match status" value="2"/>
</dbReference>
<feature type="transmembrane region" description="Helical" evidence="7">
    <location>
        <begin position="221"/>
        <end position="243"/>
    </location>
</feature>
<keyword evidence="4 7" id="KW-0812">Transmembrane</keyword>
<dbReference type="PANTHER" id="PTHR33406">
    <property type="entry name" value="MEMBRANE PROTEIN MJ1562-RELATED"/>
    <property type="match status" value="1"/>
</dbReference>
<dbReference type="Proteomes" id="UP000305778">
    <property type="component" value="Unassembled WGS sequence"/>
</dbReference>
<evidence type="ECO:0000256" key="3">
    <source>
        <dbReference type="ARBA" id="ARBA00022475"/>
    </source>
</evidence>
<feature type="transmembrane region" description="Helical" evidence="7">
    <location>
        <begin position="554"/>
        <end position="574"/>
    </location>
</feature>
<organism evidence="9 10">
    <name type="scientific">Actinacidiphila oryziradicis</name>
    <dbReference type="NCBI Taxonomy" id="2571141"/>
    <lineage>
        <taxon>Bacteria</taxon>
        <taxon>Bacillati</taxon>
        <taxon>Actinomycetota</taxon>
        <taxon>Actinomycetes</taxon>
        <taxon>Kitasatosporales</taxon>
        <taxon>Streptomycetaceae</taxon>
        <taxon>Actinacidiphila</taxon>
    </lineage>
</organism>
<keyword evidence="10" id="KW-1185">Reference proteome</keyword>
<dbReference type="EMBL" id="SUMC01000009">
    <property type="protein sequence ID" value="TKA11327.1"/>
    <property type="molecule type" value="Genomic_DNA"/>
</dbReference>
<evidence type="ECO:0000256" key="2">
    <source>
        <dbReference type="ARBA" id="ARBA00010157"/>
    </source>
</evidence>
<proteinExistence type="inferred from homology"/>
<dbReference type="Pfam" id="PF03176">
    <property type="entry name" value="MMPL"/>
    <property type="match status" value="2"/>
</dbReference>
<accession>A0A4U0ST49</accession>
<dbReference type="GO" id="GO:0005886">
    <property type="term" value="C:plasma membrane"/>
    <property type="evidence" value="ECO:0007669"/>
    <property type="project" value="UniProtKB-SubCell"/>
</dbReference>
<evidence type="ECO:0000256" key="7">
    <source>
        <dbReference type="SAM" id="Phobius"/>
    </source>
</evidence>
<feature type="transmembrane region" description="Helical" evidence="7">
    <location>
        <begin position="632"/>
        <end position="655"/>
    </location>
</feature>
<feature type="transmembrane region" description="Helical" evidence="7">
    <location>
        <begin position="521"/>
        <end position="542"/>
    </location>
</feature>
<comment type="subcellular location">
    <subcellularLocation>
        <location evidence="1">Cell membrane</location>
        <topology evidence="1">Multi-pass membrane protein</topology>
    </subcellularLocation>
</comment>
<keyword evidence="6 7" id="KW-0472">Membrane</keyword>
<evidence type="ECO:0000313" key="9">
    <source>
        <dbReference type="EMBL" id="TKA11327.1"/>
    </source>
</evidence>
<keyword evidence="5 7" id="KW-1133">Transmembrane helix</keyword>
<feature type="transmembrane region" description="Helical" evidence="7">
    <location>
        <begin position="264"/>
        <end position="285"/>
    </location>
</feature>
<gene>
    <name evidence="9" type="ORF">FCI23_12635</name>
</gene>
<feature type="transmembrane region" description="Helical" evidence="7">
    <location>
        <begin position="188"/>
        <end position="209"/>
    </location>
</feature>
<evidence type="ECO:0000256" key="1">
    <source>
        <dbReference type="ARBA" id="ARBA00004651"/>
    </source>
</evidence>
<dbReference type="OrthoDB" id="2365435at2"/>
<dbReference type="PANTHER" id="PTHR33406:SF6">
    <property type="entry name" value="MEMBRANE PROTEIN YDGH-RELATED"/>
    <property type="match status" value="1"/>
</dbReference>
<feature type="transmembrane region" description="Helical" evidence="7">
    <location>
        <begin position="497"/>
        <end position="514"/>
    </location>
</feature>
<feature type="transmembrane region" description="Helical" evidence="7">
    <location>
        <begin position="163"/>
        <end position="181"/>
    </location>
</feature>
<evidence type="ECO:0000259" key="8">
    <source>
        <dbReference type="PROSITE" id="PS50156"/>
    </source>
</evidence>
<dbReference type="InterPro" id="IPR004869">
    <property type="entry name" value="MMPL_dom"/>
</dbReference>
<name>A0A4U0ST49_9ACTN</name>
<dbReference type="InterPro" id="IPR000731">
    <property type="entry name" value="SSD"/>
</dbReference>
<feature type="transmembrane region" description="Helical" evidence="7">
    <location>
        <begin position="354"/>
        <end position="374"/>
    </location>
</feature>
<feature type="transmembrane region" description="Helical" evidence="7">
    <location>
        <begin position="297"/>
        <end position="319"/>
    </location>
</feature>
<evidence type="ECO:0000313" key="10">
    <source>
        <dbReference type="Proteomes" id="UP000305778"/>
    </source>
</evidence>
<dbReference type="InterPro" id="IPR050545">
    <property type="entry name" value="Mycobact_MmpL"/>
</dbReference>
<reference evidence="9 10" key="1">
    <citation type="submission" date="2019-04" db="EMBL/GenBank/DDBJ databases">
        <title>Streptomyces oryziradicis sp. nov., a novel actinomycete isolated from rhizosphere soil of rice (Oryza sativa L.).</title>
        <authorList>
            <person name="Li C."/>
        </authorList>
    </citation>
    <scope>NUCLEOTIDE SEQUENCE [LARGE SCALE GENOMIC DNA]</scope>
    <source>
        <strain evidence="9 10">NEAU-C40</strain>
    </source>
</reference>